<dbReference type="EMBL" id="BMAR01000069">
    <property type="protein sequence ID" value="GFR52695.1"/>
    <property type="molecule type" value="Genomic_DNA"/>
</dbReference>
<evidence type="ECO:0000313" key="1">
    <source>
        <dbReference type="EMBL" id="GFR52695.1"/>
    </source>
</evidence>
<sequence>LALPQGCVGVQCPLPAVLSELRGRYILVAWDAEVSGGGGERSRGQVLLLGRASHCVASLEHALLHNLPLEGADPTLLRDLADTLSLLAALCGLEPALAADLLTQSVLFASGVTRSWTDVVAGVLAIGPQLAARMAVTATSAAGGAAPSALRLLADAAQLLAAMAALEP</sequence>
<protein>
    <submittedName>
        <fullName evidence="1">Uncharacterized protein</fullName>
    </submittedName>
</protein>
<reference evidence="1 2" key="1">
    <citation type="journal article" date="2021" name="Sci. Rep.">
        <title>Genome sequencing of the multicellular alga Astrephomene provides insights into convergent evolution of germ-soma differentiation.</title>
        <authorList>
            <person name="Yamashita S."/>
            <person name="Yamamoto K."/>
            <person name="Matsuzaki R."/>
            <person name="Suzuki S."/>
            <person name="Yamaguchi H."/>
            <person name="Hirooka S."/>
            <person name="Minakuchi Y."/>
            <person name="Miyagishima S."/>
            <person name="Kawachi M."/>
            <person name="Toyoda A."/>
            <person name="Nozaki H."/>
        </authorList>
    </citation>
    <scope>NUCLEOTIDE SEQUENCE [LARGE SCALE GENOMIC DNA]</scope>
    <source>
        <strain evidence="1 2">NIES-4017</strain>
    </source>
</reference>
<proteinExistence type="predicted"/>
<organism evidence="1 2">
    <name type="scientific">Astrephomene gubernaculifera</name>
    <dbReference type="NCBI Taxonomy" id="47775"/>
    <lineage>
        <taxon>Eukaryota</taxon>
        <taxon>Viridiplantae</taxon>
        <taxon>Chlorophyta</taxon>
        <taxon>core chlorophytes</taxon>
        <taxon>Chlorophyceae</taxon>
        <taxon>CS clade</taxon>
        <taxon>Chlamydomonadales</taxon>
        <taxon>Astrephomenaceae</taxon>
        <taxon>Astrephomene</taxon>
    </lineage>
</organism>
<gene>
    <name evidence="1" type="ORF">Agub_g15322</name>
</gene>
<feature type="non-terminal residue" evidence="1">
    <location>
        <position position="168"/>
    </location>
</feature>
<name>A0AAD3E2S7_9CHLO</name>
<comment type="caution">
    <text evidence="1">The sequence shown here is derived from an EMBL/GenBank/DDBJ whole genome shotgun (WGS) entry which is preliminary data.</text>
</comment>
<dbReference type="Proteomes" id="UP001054857">
    <property type="component" value="Unassembled WGS sequence"/>
</dbReference>
<keyword evidence="2" id="KW-1185">Reference proteome</keyword>
<feature type="non-terminal residue" evidence="1">
    <location>
        <position position="1"/>
    </location>
</feature>
<dbReference type="AlphaFoldDB" id="A0AAD3E2S7"/>
<evidence type="ECO:0000313" key="2">
    <source>
        <dbReference type="Proteomes" id="UP001054857"/>
    </source>
</evidence>
<accession>A0AAD3E2S7</accession>